<gene>
    <name evidence="1" type="ORF">Hypma_012689</name>
</gene>
<sequence>MHNSVDHNSSLLERVSRSTCKFGILDSQVILGLTPMQQRGCITLTYTKCPRPPQPLIMGLLSLSSPPRRATVPIDIHFHQPTRPILHSSRMQTSSYTHHPLGVVPGIRRPRRYGPWMSYERHSRTYDSYLT</sequence>
<name>A0A369JDQ8_HYPMA</name>
<comment type="caution">
    <text evidence="1">The sequence shown here is derived from an EMBL/GenBank/DDBJ whole genome shotgun (WGS) entry which is preliminary data.</text>
</comment>
<organism evidence="1 2">
    <name type="scientific">Hypsizygus marmoreus</name>
    <name type="common">White beech mushroom</name>
    <name type="synonym">Agaricus marmoreus</name>
    <dbReference type="NCBI Taxonomy" id="39966"/>
    <lineage>
        <taxon>Eukaryota</taxon>
        <taxon>Fungi</taxon>
        <taxon>Dikarya</taxon>
        <taxon>Basidiomycota</taxon>
        <taxon>Agaricomycotina</taxon>
        <taxon>Agaricomycetes</taxon>
        <taxon>Agaricomycetidae</taxon>
        <taxon>Agaricales</taxon>
        <taxon>Tricholomatineae</taxon>
        <taxon>Lyophyllaceae</taxon>
        <taxon>Hypsizygus</taxon>
    </lineage>
</organism>
<protein>
    <submittedName>
        <fullName evidence="1">Uncharacterized protein</fullName>
    </submittedName>
</protein>
<proteinExistence type="predicted"/>
<dbReference type="AlphaFoldDB" id="A0A369JDQ8"/>
<evidence type="ECO:0000313" key="2">
    <source>
        <dbReference type="Proteomes" id="UP000076154"/>
    </source>
</evidence>
<evidence type="ECO:0000313" key="1">
    <source>
        <dbReference type="EMBL" id="RDB20269.1"/>
    </source>
</evidence>
<dbReference type="Proteomes" id="UP000076154">
    <property type="component" value="Unassembled WGS sequence"/>
</dbReference>
<dbReference type="EMBL" id="LUEZ02000069">
    <property type="protein sequence ID" value="RDB20269.1"/>
    <property type="molecule type" value="Genomic_DNA"/>
</dbReference>
<accession>A0A369JDQ8</accession>
<keyword evidence="2" id="KW-1185">Reference proteome</keyword>
<dbReference type="InParanoid" id="A0A369JDQ8"/>
<reference evidence="1" key="1">
    <citation type="submission" date="2018-04" db="EMBL/GenBank/DDBJ databases">
        <title>Whole genome sequencing of Hypsizygus marmoreus.</title>
        <authorList>
            <person name="Choi I.-G."/>
            <person name="Min B."/>
            <person name="Kim J.-G."/>
            <person name="Kim S."/>
            <person name="Oh Y.-L."/>
            <person name="Kong W.-S."/>
            <person name="Park H."/>
            <person name="Jeong J."/>
            <person name="Song E.-S."/>
        </authorList>
    </citation>
    <scope>NUCLEOTIDE SEQUENCE [LARGE SCALE GENOMIC DNA]</scope>
    <source>
        <strain evidence="1">51987-8</strain>
    </source>
</reference>